<feature type="non-terminal residue" evidence="2">
    <location>
        <position position="1"/>
    </location>
</feature>
<keyword evidence="1" id="KW-0175">Coiled coil</keyword>
<reference evidence="2" key="1">
    <citation type="submission" date="2015-07" db="EMBL/GenBank/DDBJ databases">
        <title>Adaptation to a free-living lifestyle via gene acquisitions in the diplomonad Trepomonas sp. PC1.</title>
        <authorList>
            <person name="Xu F."/>
            <person name="Jerlstrom-Hultqvist J."/>
            <person name="Kolisko M."/>
            <person name="Simpson A.G.B."/>
            <person name="Roger A.J."/>
            <person name="Svard S.G."/>
            <person name="Andersson J.O."/>
        </authorList>
    </citation>
    <scope>NUCLEOTIDE SEQUENCE</scope>
    <source>
        <strain evidence="2">PC1</strain>
    </source>
</reference>
<sequence>EQDARLESLGKLLNSFSFMDYFDEMHEYFKAELISFYNQTQSRKSNGDQVQIDQLSLRCSELQSQLSLQKAELDQDLQLSKLEIDNLCFIINQKNEDIKVLAQKTEQLKNQLQEQHAEELNNLKHQQLTHQSELQQQIAVYKIELVKQQNEINDLKSRQTQNNLQVSQIQQEQIEELNLTVQHLQTKIQTVQLEKPKPIQKTNTVEQKQNERPKSINQNQIHFLTSENKKLHSQIKNLQKLEVLNKELGQKVQIYAKQLESAKQEKEARETLQQQQKQQIMQLQTDLSIITQQMLEKSNLNADLEIQKQKQTEYTVQLEKRLEQTILQFKALQKQQKIDNLKKLKQKALEKKAEQIQTQTQEEYQNEQGTTWKASINSKAQFQQIPDAPPETEIEPNGCNAKSQRMNEELIQFCQQTVSGIKSPKAEKSKKEELKLSVIQLTEVDEEEFIRKMEKRLRK</sequence>
<accession>A0A146K111</accession>
<protein>
    <submittedName>
        <fullName evidence="2">Uncharacterized protein</fullName>
    </submittedName>
</protein>
<name>A0A146K111_9EUKA</name>
<evidence type="ECO:0000256" key="1">
    <source>
        <dbReference type="SAM" id="Coils"/>
    </source>
</evidence>
<organism evidence="2">
    <name type="scientific">Trepomonas sp. PC1</name>
    <dbReference type="NCBI Taxonomy" id="1076344"/>
    <lineage>
        <taxon>Eukaryota</taxon>
        <taxon>Metamonada</taxon>
        <taxon>Diplomonadida</taxon>
        <taxon>Hexamitidae</taxon>
        <taxon>Hexamitinae</taxon>
        <taxon>Trepomonas</taxon>
    </lineage>
</organism>
<gene>
    <name evidence="2" type="ORF">TPC1_30890</name>
</gene>
<feature type="coiled-coil region" evidence="1">
    <location>
        <begin position="52"/>
        <end position="194"/>
    </location>
</feature>
<proteinExistence type="predicted"/>
<evidence type="ECO:0000313" key="2">
    <source>
        <dbReference type="EMBL" id="JAP89615.1"/>
    </source>
</evidence>
<feature type="coiled-coil region" evidence="1">
    <location>
        <begin position="221"/>
        <end position="279"/>
    </location>
</feature>
<dbReference type="AlphaFoldDB" id="A0A146K111"/>
<dbReference type="EMBL" id="GDID01006991">
    <property type="protein sequence ID" value="JAP89615.1"/>
    <property type="molecule type" value="Transcribed_RNA"/>
</dbReference>
<feature type="coiled-coil region" evidence="1">
    <location>
        <begin position="315"/>
        <end position="358"/>
    </location>
</feature>